<dbReference type="GO" id="GO:0045892">
    <property type="term" value="P:negative regulation of DNA-templated transcription"/>
    <property type="evidence" value="ECO:0007669"/>
    <property type="project" value="TreeGrafter"/>
</dbReference>
<evidence type="ECO:0000259" key="5">
    <source>
        <dbReference type="PROSITE" id="PS51077"/>
    </source>
</evidence>
<evidence type="ECO:0000259" key="6">
    <source>
        <dbReference type="PROSITE" id="PS51078"/>
    </source>
</evidence>
<feature type="domain" description="HTH iclR-type" evidence="5">
    <location>
        <begin position="46"/>
        <end position="106"/>
    </location>
</feature>
<dbReference type="OrthoDB" id="60629at2"/>
<dbReference type="GO" id="GO:0003700">
    <property type="term" value="F:DNA-binding transcription factor activity"/>
    <property type="evidence" value="ECO:0007669"/>
    <property type="project" value="TreeGrafter"/>
</dbReference>
<gene>
    <name evidence="7" type="ORF">DMH04_13610</name>
</gene>
<dbReference type="GO" id="GO:0003677">
    <property type="term" value="F:DNA binding"/>
    <property type="evidence" value="ECO:0007669"/>
    <property type="project" value="UniProtKB-KW"/>
</dbReference>
<dbReference type="Pfam" id="PF09339">
    <property type="entry name" value="HTH_IclR"/>
    <property type="match status" value="1"/>
</dbReference>
<dbReference type="Pfam" id="PF01614">
    <property type="entry name" value="IclR_C"/>
    <property type="match status" value="1"/>
</dbReference>
<comment type="caution">
    <text evidence="7">The sequence shown here is derived from an EMBL/GenBank/DDBJ whole genome shotgun (WGS) entry which is preliminary data.</text>
</comment>
<dbReference type="AlphaFoldDB" id="A0A428ZFC1"/>
<dbReference type="SUPFAM" id="SSF55781">
    <property type="entry name" value="GAF domain-like"/>
    <property type="match status" value="1"/>
</dbReference>
<dbReference type="InterPro" id="IPR029016">
    <property type="entry name" value="GAF-like_dom_sf"/>
</dbReference>
<dbReference type="EMBL" id="QHKI01000008">
    <property type="protein sequence ID" value="RSM86671.1"/>
    <property type="molecule type" value="Genomic_DNA"/>
</dbReference>
<keyword evidence="2" id="KW-0238">DNA-binding</keyword>
<evidence type="ECO:0000256" key="4">
    <source>
        <dbReference type="SAM" id="MobiDB-lite"/>
    </source>
</evidence>
<dbReference type="PANTHER" id="PTHR30136">
    <property type="entry name" value="HELIX-TURN-HELIX TRANSCRIPTIONAL REGULATOR, ICLR FAMILY"/>
    <property type="match status" value="1"/>
</dbReference>
<dbReference type="InterPro" id="IPR050707">
    <property type="entry name" value="HTH_MetabolicPath_Reg"/>
</dbReference>
<organism evidence="7 8">
    <name type="scientific">Kibdelosporangium aridum</name>
    <dbReference type="NCBI Taxonomy" id="2030"/>
    <lineage>
        <taxon>Bacteria</taxon>
        <taxon>Bacillati</taxon>
        <taxon>Actinomycetota</taxon>
        <taxon>Actinomycetes</taxon>
        <taxon>Pseudonocardiales</taxon>
        <taxon>Pseudonocardiaceae</taxon>
        <taxon>Kibdelosporangium</taxon>
    </lineage>
</organism>
<dbReference type="InterPro" id="IPR036388">
    <property type="entry name" value="WH-like_DNA-bd_sf"/>
</dbReference>
<dbReference type="Proteomes" id="UP000287547">
    <property type="component" value="Unassembled WGS sequence"/>
</dbReference>
<dbReference type="SMART" id="SM00346">
    <property type="entry name" value="HTH_ICLR"/>
    <property type="match status" value="1"/>
</dbReference>
<feature type="region of interest" description="Disordered" evidence="4">
    <location>
        <begin position="1"/>
        <end position="32"/>
    </location>
</feature>
<dbReference type="Gene3D" id="3.30.450.40">
    <property type="match status" value="1"/>
</dbReference>
<dbReference type="InterPro" id="IPR014757">
    <property type="entry name" value="Tscrpt_reg_IclR_C"/>
</dbReference>
<dbReference type="Gene3D" id="1.10.10.10">
    <property type="entry name" value="Winged helix-like DNA-binding domain superfamily/Winged helix DNA-binding domain"/>
    <property type="match status" value="1"/>
</dbReference>
<evidence type="ECO:0000313" key="7">
    <source>
        <dbReference type="EMBL" id="RSM86671.1"/>
    </source>
</evidence>
<dbReference type="InterPro" id="IPR036390">
    <property type="entry name" value="WH_DNA-bd_sf"/>
</dbReference>
<name>A0A428ZFC1_KIBAR</name>
<reference evidence="7 8" key="1">
    <citation type="submission" date="2018-05" db="EMBL/GenBank/DDBJ databases">
        <title>Evolution of GPA BGCs.</title>
        <authorList>
            <person name="Waglechner N."/>
            <person name="Wright G.D."/>
        </authorList>
    </citation>
    <scope>NUCLEOTIDE SEQUENCE [LARGE SCALE GENOMIC DNA]</scope>
    <source>
        <strain evidence="7 8">A82846</strain>
    </source>
</reference>
<keyword evidence="3" id="KW-0804">Transcription</keyword>
<accession>A0A428ZFC1</accession>
<dbReference type="PROSITE" id="PS51077">
    <property type="entry name" value="HTH_ICLR"/>
    <property type="match status" value="1"/>
</dbReference>
<evidence type="ECO:0000256" key="3">
    <source>
        <dbReference type="ARBA" id="ARBA00023163"/>
    </source>
</evidence>
<dbReference type="SUPFAM" id="SSF46785">
    <property type="entry name" value="Winged helix' DNA-binding domain"/>
    <property type="match status" value="1"/>
</dbReference>
<feature type="domain" description="IclR-ED" evidence="6">
    <location>
        <begin position="100"/>
        <end position="294"/>
    </location>
</feature>
<dbReference type="PROSITE" id="PS51078">
    <property type="entry name" value="ICLR_ED"/>
    <property type="match status" value="1"/>
</dbReference>
<dbReference type="PANTHER" id="PTHR30136:SF24">
    <property type="entry name" value="HTH-TYPE TRANSCRIPTIONAL REPRESSOR ALLR"/>
    <property type="match status" value="1"/>
</dbReference>
<evidence type="ECO:0000256" key="1">
    <source>
        <dbReference type="ARBA" id="ARBA00023015"/>
    </source>
</evidence>
<evidence type="ECO:0000313" key="8">
    <source>
        <dbReference type="Proteomes" id="UP000287547"/>
    </source>
</evidence>
<sequence length="294" mass="31495">MRTPRQATTTPAGSNCVRPPAGPSRQRDVPSRGVRTLSDTAAQATGGVIEKAFTILEGWDHRGETLGVSEISRRTGLPKSTSHRLLGILEAAGVVERLAGTYRLGKRIRGISGVLSAGIPTYLREISLPFLQDLYELTHETIHLGVLDGVDIQCVEKLYGHRRAPVRSRVGGLLPGHSTALGKVLLAYSPTPTQRAILTSELAMYTPATIVQPLQLAAELRTVRQRGLAYDRGETHPEVNCVAAPLVNAKGRAIAAISISGPAGRFEPEVVVERLRRAARAASVVFASKRANVA</sequence>
<keyword evidence="1" id="KW-0805">Transcription regulation</keyword>
<protein>
    <submittedName>
        <fullName evidence="7">IclR family transcriptional regulator</fullName>
    </submittedName>
</protein>
<dbReference type="InterPro" id="IPR005471">
    <property type="entry name" value="Tscrpt_reg_IclR_N"/>
</dbReference>
<proteinExistence type="predicted"/>
<feature type="compositionally biased region" description="Polar residues" evidence="4">
    <location>
        <begin position="1"/>
        <end position="13"/>
    </location>
</feature>
<evidence type="ECO:0000256" key="2">
    <source>
        <dbReference type="ARBA" id="ARBA00023125"/>
    </source>
</evidence>